<comment type="similarity">
    <text evidence="7">Belongs to the TonB-dependent receptor family.</text>
</comment>
<dbReference type="Gene3D" id="2.40.170.20">
    <property type="entry name" value="TonB-dependent receptor, beta-barrel domain"/>
    <property type="match status" value="1"/>
</dbReference>
<evidence type="ECO:0000256" key="5">
    <source>
        <dbReference type="ARBA" id="ARBA00023136"/>
    </source>
</evidence>
<dbReference type="RefSeq" id="WP_303308601.1">
    <property type="nucleotide sequence ID" value="NZ_JAODOP010000001.1"/>
</dbReference>
<keyword evidence="4 7" id="KW-0812">Transmembrane</keyword>
<dbReference type="Gene3D" id="2.60.40.1120">
    <property type="entry name" value="Carboxypeptidase-like, regulatory domain"/>
    <property type="match status" value="1"/>
</dbReference>
<name>A0ABU7XLL1_9FLAO</name>
<dbReference type="Gene3D" id="2.170.130.10">
    <property type="entry name" value="TonB-dependent receptor, plug domain"/>
    <property type="match status" value="1"/>
</dbReference>
<evidence type="ECO:0000259" key="8">
    <source>
        <dbReference type="SMART" id="SM00965"/>
    </source>
</evidence>
<keyword evidence="6 7" id="KW-0998">Cell outer membrane</keyword>
<dbReference type="NCBIfam" id="TIGR04056">
    <property type="entry name" value="OMP_RagA_SusC"/>
    <property type="match status" value="1"/>
</dbReference>
<comment type="subcellular location">
    <subcellularLocation>
        <location evidence="1 7">Cell outer membrane</location>
        <topology evidence="1 7">Multi-pass membrane protein</topology>
    </subcellularLocation>
</comment>
<dbReference type="InterPro" id="IPR012910">
    <property type="entry name" value="Plug_dom"/>
</dbReference>
<dbReference type="Pfam" id="PF13715">
    <property type="entry name" value="CarbopepD_reg_2"/>
    <property type="match status" value="1"/>
</dbReference>
<feature type="domain" description="Secretin/TonB short N-terminal" evidence="8">
    <location>
        <begin position="63"/>
        <end position="114"/>
    </location>
</feature>
<dbReference type="PROSITE" id="PS52016">
    <property type="entry name" value="TONB_DEPENDENT_REC_3"/>
    <property type="match status" value="1"/>
</dbReference>
<dbReference type="InterPro" id="IPR008969">
    <property type="entry name" value="CarboxyPept-like_regulatory"/>
</dbReference>
<dbReference type="Pfam" id="PF07715">
    <property type="entry name" value="Plug"/>
    <property type="match status" value="1"/>
</dbReference>
<dbReference type="InterPro" id="IPR011662">
    <property type="entry name" value="Secretin/TonB_short_N"/>
</dbReference>
<dbReference type="EMBL" id="JAODOP010000001">
    <property type="protein sequence ID" value="MEF3831591.1"/>
    <property type="molecule type" value="Genomic_DNA"/>
</dbReference>
<dbReference type="SMART" id="SM00965">
    <property type="entry name" value="STN"/>
    <property type="match status" value="1"/>
</dbReference>
<dbReference type="InterPro" id="IPR023997">
    <property type="entry name" value="TonB-dep_OMP_SusC/RagA_CS"/>
</dbReference>
<keyword evidence="5 7" id="KW-0472">Membrane</keyword>
<sequence>MKKKQHFFSKIPILRIMKIYLVLLCITFTKIFASDAHSQNITLNAENVKIKKILTEIEHKSDFSFFYNSSIVNVSLKKSLAVKDIKIDDVLNLLFNNTNIDYSFVRNQIILFPKDRPELKLKIERILDKKETIITSSLTPKMVDEYIKSILQTKVSGQVIGANGIPLPGVSVLVKGTSKGTSTDFDGNYSLSVENSDAILVFSYIGYTTREISINNQNVINVTLTENTSQLDEVVIVGYGAQKKVNLTGSIATIKSDDIVKNNTANVSSALSGRLAGVVTIQSSGEPGSDASTIRIRGLSSLNSNSPLILVDGIQRTLNNINANDIESISVLKDAAAAAIYGMRASNGVVLITTKRGKGKTKLNVNLYSGLQESTRMPNFLDSFNYATLLNEANVNDGVPEGYTADDLQKFRDGTSPDTHPNTDWIGESLDNNSAIHSIDISASGSTENNKIKYFTSLGYLYQDAIYDNNDFDRFNFRTNLDIQLNENINLSTDFSGNLESRNRPGIEAATLFSNIMRTPPTEVNQYSNGGYSSFSLQPRISNSGYSKLQDFEFQSKIALHIQFPFLKGLSFTGQVAYDRGAGGNNNERNNFRGSVTNFTIPTSYTTFDANTGEFSLSTPSDRGETASLFESRARGYKLTTEGILSYDTVIDKHELGAKLIYSKTTSEYSFLSAGISNILGTSVDLFVAGDAETRSISNGRWSSGILGYAGRFTYAYDNKYLFEFNGRYDGSYKFSKDSRFGFFPSLSLAWRISEEGFLSNSNVINNLKIRASYGELGSDVGIGDFRYLEVFGFGGAFVDNSSVSQSITSNGIPDLNTTWEKAKTYNLGVELGLWNNLFTLETDVYYKRTSDILATRALQVPDTFGATLPRENIGVVDNKGLEIILNHRNRIKELDYFVNFNFGYAKNEIIDIAEAEDVDPLRRLTGRQIQAGSRIGYIAEGLFLTQQEIDDLNTNAPGGTYQTQNPQPGDIKYADITGDGVVNSDDRTVIGKGNVPEITFGLNLGFNYKQFDFSALFQGAANFDMYLSNEAAWAFFNGGKVFDRHLGRAQIGTDGNVTNVNASYPRLTLTSNAVNERFSSYWLVPGDYLRFKNVEIGYTLPENVTKKIGLDRLRIYLNGRNLVTWSKIKHLDPENPQARGRFYPQQKVYNLGFNIQF</sequence>
<dbReference type="Pfam" id="PF07660">
    <property type="entry name" value="STN"/>
    <property type="match status" value="1"/>
</dbReference>
<evidence type="ECO:0000256" key="3">
    <source>
        <dbReference type="ARBA" id="ARBA00022452"/>
    </source>
</evidence>
<evidence type="ECO:0000256" key="1">
    <source>
        <dbReference type="ARBA" id="ARBA00004571"/>
    </source>
</evidence>
<dbReference type="InterPro" id="IPR023996">
    <property type="entry name" value="TonB-dep_OMP_SusC/RagA"/>
</dbReference>
<keyword evidence="10" id="KW-1185">Reference proteome</keyword>
<evidence type="ECO:0000256" key="4">
    <source>
        <dbReference type="ARBA" id="ARBA00022692"/>
    </source>
</evidence>
<evidence type="ECO:0000313" key="9">
    <source>
        <dbReference type="EMBL" id="MEF3831591.1"/>
    </source>
</evidence>
<evidence type="ECO:0000256" key="2">
    <source>
        <dbReference type="ARBA" id="ARBA00022448"/>
    </source>
</evidence>
<keyword evidence="9" id="KW-0675">Receptor</keyword>
<keyword evidence="3 7" id="KW-1134">Transmembrane beta strand</keyword>
<dbReference type="InterPro" id="IPR036942">
    <property type="entry name" value="Beta-barrel_TonB_sf"/>
</dbReference>
<organism evidence="9 10">
    <name type="scientific">Flavivirga spongiicola</name>
    <dbReference type="NCBI Taxonomy" id="421621"/>
    <lineage>
        <taxon>Bacteria</taxon>
        <taxon>Pseudomonadati</taxon>
        <taxon>Bacteroidota</taxon>
        <taxon>Flavobacteriia</taxon>
        <taxon>Flavobacteriales</taxon>
        <taxon>Flavobacteriaceae</taxon>
        <taxon>Flavivirga</taxon>
    </lineage>
</organism>
<comment type="caution">
    <text evidence="9">The sequence shown here is derived from an EMBL/GenBank/DDBJ whole genome shotgun (WGS) entry which is preliminary data.</text>
</comment>
<proteinExistence type="inferred from homology"/>
<dbReference type="SUPFAM" id="SSF56935">
    <property type="entry name" value="Porins"/>
    <property type="match status" value="1"/>
</dbReference>
<evidence type="ECO:0000256" key="7">
    <source>
        <dbReference type="PROSITE-ProRule" id="PRU01360"/>
    </source>
</evidence>
<accession>A0ABU7XLL1</accession>
<reference evidence="9 10" key="1">
    <citation type="submission" date="2022-09" db="EMBL/GenBank/DDBJ databases">
        <title>Genome sequencing of Flavivirga sp. MEBiC05379.</title>
        <authorList>
            <person name="Oh H.-M."/>
            <person name="Kwon K.K."/>
            <person name="Park M.J."/>
            <person name="Yang S.-H."/>
        </authorList>
    </citation>
    <scope>NUCLEOTIDE SEQUENCE [LARGE SCALE GENOMIC DNA]</scope>
    <source>
        <strain evidence="9 10">MEBiC05379</strain>
    </source>
</reference>
<gene>
    <name evidence="9" type="ORF">N1F79_00475</name>
</gene>
<dbReference type="SUPFAM" id="SSF49464">
    <property type="entry name" value="Carboxypeptidase regulatory domain-like"/>
    <property type="match status" value="1"/>
</dbReference>
<evidence type="ECO:0000313" key="10">
    <source>
        <dbReference type="Proteomes" id="UP001337305"/>
    </source>
</evidence>
<dbReference type="Proteomes" id="UP001337305">
    <property type="component" value="Unassembled WGS sequence"/>
</dbReference>
<evidence type="ECO:0000256" key="6">
    <source>
        <dbReference type="ARBA" id="ARBA00023237"/>
    </source>
</evidence>
<dbReference type="NCBIfam" id="TIGR04057">
    <property type="entry name" value="SusC_RagA_signa"/>
    <property type="match status" value="1"/>
</dbReference>
<keyword evidence="2 7" id="KW-0813">Transport</keyword>
<dbReference type="InterPro" id="IPR037066">
    <property type="entry name" value="Plug_dom_sf"/>
</dbReference>
<dbReference type="InterPro" id="IPR039426">
    <property type="entry name" value="TonB-dep_rcpt-like"/>
</dbReference>
<protein>
    <submittedName>
        <fullName evidence="9">TonB-dependent receptor</fullName>
    </submittedName>
</protein>